<dbReference type="Pfam" id="PF13847">
    <property type="entry name" value="Methyltransf_31"/>
    <property type="match status" value="1"/>
</dbReference>
<dbReference type="AlphaFoldDB" id="A0A451AWQ3"/>
<evidence type="ECO:0000313" key="3">
    <source>
        <dbReference type="EMBL" id="VFK70458.1"/>
    </source>
</evidence>
<keyword evidence="3" id="KW-0808">Transferase</keyword>
<gene>
    <name evidence="2" type="ORF">BECKUNK1418G_GA0071005_101820</name>
    <name evidence="3" type="ORF">BECKUNK1418H_GA0071006_102920</name>
</gene>
<dbReference type="InterPro" id="IPR025714">
    <property type="entry name" value="Methyltranfer_dom"/>
</dbReference>
<proteinExistence type="predicted"/>
<keyword evidence="3" id="KW-0489">Methyltransferase</keyword>
<dbReference type="GO" id="GO:0032259">
    <property type="term" value="P:methylation"/>
    <property type="evidence" value="ECO:0007669"/>
    <property type="project" value="UniProtKB-KW"/>
</dbReference>
<dbReference type="InterPro" id="IPR029063">
    <property type="entry name" value="SAM-dependent_MTases_sf"/>
</dbReference>
<feature type="domain" description="Methyltransferase" evidence="1">
    <location>
        <begin position="42"/>
        <end position="156"/>
    </location>
</feature>
<dbReference type="GO" id="GO:0008168">
    <property type="term" value="F:methyltransferase activity"/>
    <property type="evidence" value="ECO:0007669"/>
    <property type="project" value="UniProtKB-KW"/>
</dbReference>
<reference evidence="3" key="1">
    <citation type="submission" date="2019-02" db="EMBL/GenBank/DDBJ databases">
        <authorList>
            <person name="Gruber-Vodicka R. H."/>
            <person name="Seah K. B. B."/>
        </authorList>
    </citation>
    <scope>NUCLEOTIDE SEQUENCE</scope>
    <source>
        <strain evidence="3">BECK_BY19</strain>
        <strain evidence="2">BECK_BY8</strain>
    </source>
</reference>
<accession>A0A451AWQ3</accession>
<dbReference type="EMBL" id="CAADGD010000029">
    <property type="protein sequence ID" value="VFK70458.1"/>
    <property type="molecule type" value="Genomic_DNA"/>
</dbReference>
<name>A0A451AWQ3_9GAMM</name>
<organism evidence="3">
    <name type="scientific">Candidatus Kentrum sp. UNK</name>
    <dbReference type="NCBI Taxonomy" id="2126344"/>
    <lineage>
        <taxon>Bacteria</taxon>
        <taxon>Pseudomonadati</taxon>
        <taxon>Pseudomonadota</taxon>
        <taxon>Gammaproteobacteria</taxon>
        <taxon>Candidatus Kentrum</taxon>
    </lineage>
</organism>
<dbReference type="SUPFAM" id="SSF53335">
    <property type="entry name" value="S-adenosyl-L-methionine-dependent methyltransferases"/>
    <property type="match status" value="1"/>
</dbReference>
<dbReference type="PANTHER" id="PTHR43861">
    <property type="entry name" value="TRANS-ACONITATE 2-METHYLTRANSFERASE-RELATED"/>
    <property type="match status" value="1"/>
</dbReference>
<sequence>MPDSKRRNSSGSAYSTLEWLSNHYSIKSEGRFEFIAGLPILPGDKVLDLGCANGAWARIIAERVGINGSVCGIDRDPELVHHATKTHRNNHLSQRLSFDVLDIETDVFPLGFNIIVAFNTISLTQKPLSVFRKIHSYIKENRGLFIIKDSALSSDFYWPIDKRIREEISVALSSGARINGYDPDFALTCRKYLRDSGFKISETRLKSYAFMYPFGKEQKVYISQNAKMIQELKPAHIKLDMLDSWINTEMAKDGNFFSDPDSIYTTTEFAYICHAT</sequence>
<protein>
    <submittedName>
        <fullName evidence="3">Methyltransferase domain-containing protein</fullName>
    </submittedName>
</protein>
<evidence type="ECO:0000313" key="2">
    <source>
        <dbReference type="EMBL" id="VFK61599.1"/>
    </source>
</evidence>
<dbReference type="EMBL" id="CAADFZ010000018">
    <property type="protein sequence ID" value="VFK61599.1"/>
    <property type="molecule type" value="Genomic_DNA"/>
</dbReference>
<evidence type="ECO:0000259" key="1">
    <source>
        <dbReference type="Pfam" id="PF13847"/>
    </source>
</evidence>
<dbReference type="CDD" id="cd02440">
    <property type="entry name" value="AdoMet_MTases"/>
    <property type="match status" value="1"/>
</dbReference>
<dbReference type="Gene3D" id="3.40.50.150">
    <property type="entry name" value="Vaccinia Virus protein VP39"/>
    <property type="match status" value="1"/>
</dbReference>